<evidence type="ECO:0000259" key="6">
    <source>
        <dbReference type="Pfam" id="PF00520"/>
    </source>
</evidence>
<sequence>MPVPTGGRSEYEKTLSSDSCLQKKRIGLGMALAELQKLHAVFLEQHQKDVEMKVKKAAAKALRGLSREAATSGSTAEERPPKTLEEIDNSVHEADFDESLTCQKWLEFSEKLLELESSSVTQVDEPIVEEDLQMRASWKISWQEASTIHRNRNFLPSTRSKSYSLRMNEVIRDYTCIGRMVLPPRSKQQMVWTFFGTMLILWDLITIPLEFFALGPYTTDVLGVMGRLSMAFWMIDMPMNLFFGIEKQGRTEMRVIELARAYLRSYFVLDVLVVSIDIALLLVEILGEDADGGFRSARFLRTMRLLRLLRLLRAVKLQQELTLLANRFLSVHVFMVAKVVLGLIMMLLINHIIACLWYGVGSWTLMETGQSWISLSALAEDQGNTKAGFFESYAASMHWTLTQFTPATNNIAPDNAFERLFAVWVILLAMGVFSSFISSITATVSSLRASQAKQFHERAALLRFFCERNLSADLFGKVNEVLRKEGMFQVRIQEQEVGLIKGIPETLLQQLHEEMYMSLMAHLPFWPEWAYGEDMHFLRIVCHFAMKEHIAKPMQDAFLPGRCSPEALIIETGHMCYIPAGSTRDIVVGEGDILCLASLWAEWQYHGRLTASYGSANYVGINSVTFCQLATEHGGPLWQYLQIFGILLLGLLESSGNAITDLIYKSSLMELGPRAEKYAAVFNARNARTKGFSRSQSGSKESITWSKNMVQTLETFEKFGSQSLGA</sequence>
<protein>
    <submittedName>
        <fullName evidence="7">Potassium voltage-gated channel subfamily H member 5 (Ether-a-go-go potassium channel 2) (REAG2) (Voltage-gated potassium channel subunit Kv10.2)</fullName>
    </submittedName>
</protein>
<evidence type="ECO:0000313" key="7">
    <source>
        <dbReference type="EMBL" id="CAK9003884.1"/>
    </source>
</evidence>
<evidence type="ECO:0000313" key="8">
    <source>
        <dbReference type="Proteomes" id="UP001642464"/>
    </source>
</evidence>
<dbReference type="Proteomes" id="UP001642464">
    <property type="component" value="Unassembled WGS sequence"/>
</dbReference>
<feature type="transmembrane region" description="Helical" evidence="5">
    <location>
        <begin position="421"/>
        <end position="444"/>
    </location>
</feature>
<keyword evidence="4 5" id="KW-0472">Membrane</keyword>
<reference evidence="7 8" key="1">
    <citation type="submission" date="2024-02" db="EMBL/GenBank/DDBJ databases">
        <authorList>
            <person name="Chen Y."/>
            <person name="Shah S."/>
            <person name="Dougan E. K."/>
            <person name="Thang M."/>
            <person name="Chan C."/>
        </authorList>
    </citation>
    <scope>NUCLEOTIDE SEQUENCE [LARGE SCALE GENOMIC DNA]</scope>
</reference>
<feature type="transmembrane region" description="Helical" evidence="5">
    <location>
        <begin position="266"/>
        <end position="287"/>
    </location>
</feature>
<gene>
    <name evidence="7" type="ORF">SCF082_LOCUS7948</name>
</gene>
<keyword evidence="8" id="KW-1185">Reference proteome</keyword>
<dbReference type="PANTHER" id="PTHR45689">
    <property type="entry name" value="I[[H]] CHANNEL, ISOFORM E"/>
    <property type="match status" value="1"/>
</dbReference>
<keyword evidence="2 5" id="KW-0812">Transmembrane</keyword>
<proteinExistence type="predicted"/>
<evidence type="ECO:0000256" key="5">
    <source>
        <dbReference type="SAM" id="Phobius"/>
    </source>
</evidence>
<name>A0ABP0IRD3_9DINO</name>
<feature type="transmembrane region" description="Helical" evidence="5">
    <location>
        <begin position="190"/>
        <end position="212"/>
    </location>
</feature>
<dbReference type="InterPro" id="IPR051413">
    <property type="entry name" value="K/Na_HCN_channel"/>
</dbReference>
<keyword evidence="7" id="KW-0406">Ion transport</keyword>
<evidence type="ECO:0000256" key="4">
    <source>
        <dbReference type="ARBA" id="ARBA00023136"/>
    </source>
</evidence>
<dbReference type="PANTHER" id="PTHR45689:SF5">
    <property type="entry name" value="I[[H]] CHANNEL, ISOFORM E"/>
    <property type="match status" value="1"/>
</dbReference>
<dbReference type="Gene3D" id="1.10.287.70">
    <property type="match status" value="1"/>
</dbReference>
<feature type="domain" description="Ion transport" evidence="6">
    <location>
        <begin position="191"/>
        <end position="450"/>
    </location>
</feature>
<evidence type="ECO:0000256" key="1">
    <source>
        <dbReference type="ARBA" id="ARBA00004141"/>
    </source>
</evidence>
<comment type="caution">
    <text evidence="7">The sequence shown here is derived from an EMBL/GenBank/DDBJ whole genome shotgun (WGS) entry which is preliminary data.</text>
</comment>
<keyword evidence="7" id="KW-0813">Transport</keyword>
<keyword evidence="3 5" id="KW-1133">Transmembrane helix</keyword>
<evidence type="ECO:0000256" key="3">
    <source>
        <dbReference type="ARBA" id="ARBA00022989"/>
    </source>
</evidence>
<comment type="subcellular location">
    <subcellularLocation>
        <location evidence="1">Membrane</location>
        <topology evidence="1">Multi-pass membrane protein</topology>
    </subcellularLocation>
</comment>
<accession>A0ABP0IRD3</accession>
<dbReference type="EMBL" id="CAXAMM010004525">
    <property type="protein sequence ID" value="CAK9003884.1"/>
    <property type="molecule type" value="Genomic_DNA"/>
</dbReference>
<dbReference type="InterPro" id="IPR005821">
    <property type="entry name" value="Ion_trans_dom"/>
</dbReference>
<feature type="transmembrane region" description="Helical" evidence="5">
    <location>
        <begin position="336"/>
        <end position="360"/>
    </location>
</feature>
<keyword evidence="7" id="KW-0407">Ion channel</keyword>
<organism evidence="7 8">
    <name type="scientific">Durusdinium trenchii</name>
    <dbReference type="NCBI Taxonomy" id="1381693"/>
    <lineage>
        <taxon>Eukaryota</taxon>
        <taxon>Sar</taxon>
        <taxon>Alveolata</taxon>
        <taxon>Dinophyceae</taxon>
        <taxon>Suessiales</taxon>
        <taxon>Symbiodiniaceae</taxon>
        <taxon>Durusdinium</taxon>
    </lineage>
</organism>
<dbReference type="SUPFAM" id="SSF81324">
    <property type="entry name" value="Voltage-gated potassium channels"/>
    <property type="match status" value="1"/>
</dbReference>
<dbReference type="Pfam" id="PF00520">
    <property type="entry name" value="Ion_trans"/>
    <property type="match status" value="1"/>
</dbReference>
<evidence type="ECO:0000256" key="2">
    <source>
        <dbReference type="ARBA" id="ARBA00022692"/>
    </source>
</evidence>
<feature type="transmembrane region" description="Helical" evidence="5">
    <location>
        <begin position="224"/>
        <end position="245"/>
    </location>
</feature>
<dbReference type="GO" id="GO:0034220">
    <property type="term" value="P:monoatomic ion transmembrane transport"/>
    <property type="evidence" value="ECO:0007669"/>
    <property type="project" value="UniProtKB-KW"/>
</dbReference>